<dbReference type="PRINTS" id="PR00463">
    <property type="entry name" value="EP450I"/>
</dbReference>
<dbReference type="GO" id="GO:0006629">
    <property type="term" value="P:lipid metabolic process"/>
    <property type="evidence" value="ECO:0007669"/>
    <property type="project" value="UniProtKB-ARBA"/>
</dbReference>
<evidence type="ECO:0000256" key="9">
    <source>
        <dbReference type="ARBA" id="ARBA00023033"/>
    </source>
</evidence>
<evidence type="ECO:0000313" key="15">
    <source>
        <dbReference type="Proteomes" id="UP001327560"/>
    </source>
</evidence>
<name>A0AAQ3K104_9LILI</name>
<dbReference type="InterPro" id="IPR002401">
    <property type="entry name" value="Cyt_P450_E_grp-I"/>
</dbReference>
<dbReference type="Pfam" id="PF00067">
    <property type="entry name" value="p450"/>
    <property type="match status" value="1"/>
</dbReference>
<evidence type="ECO:0000256" key="1">
    <source>
        <dbReference type="ARBA" id="ARBA00004370"/>
    </source>
</evidence>
<protein>
    <recommendedName>
        <fullName evidence="16">Cytochrome P450</fullName>
    </recommendedName>
</protein>
<evidence type="ECO:0000256" key="3">
    <source>
        <dbReference type="ARBA" id="ARBA00022617"/>
    </source>
</evidence>
<comment type="similarity">
    <text evidence="2 12">Belongs to the cytochrome P450 family.</text>
</comment>
<evidence type="ECO:0000313" key="14">
    <source>
        <dbReference type="EMBL" id="WOL00022.1"/>
    </source>
</evidence>
<keyword evidence="4 13" id="KW-0812">Transmembrane</keyword>
<dbReference type="InterPro" id="IPR036396">
    <property type="entry name" value="Cyt_P450_sf"/>
</dbReference>
<keyword evidence="15" id="KW-1185">Reference proteome</keyword>
<dbReference type="GO" id="GO:0016020">
    <property type="term" value="C:membrane"/>
    <property type="evidence" value="ECO:0007669"/>
    <property type="project" value="UniProtKB-SubCell"/>
</dbReference>
<accession>A0AAQ3K104</accession>
<comment type="cofactor">
    <cofactor evidence="11">
        <name>heme</name>
        <dbReference type="ChEBI" id="CHEBI:30413"/>
    </cofactor>
</comment>
<evidence type="ECO:0000256" key="10">
    <source>
        <dbReference type="ARBA" id="ARBA00023136"/>
    </source>
</evidence>
<keyword evidence="3 11" id="KW-0349">Heme</keyword>
<evidence type="ECO:0000256" key="13">
    <source>
        <dbReference type="SAM" id="Phobius"/>
    </source>
</evidence>
<evidence type="ECO:0000256" key="6">
    <source>
        <dbReference type="ARBA" id="ARBA00022989"/>
    </source>
</evidence>
<evidence type="ECO:0000256" key="7">
    <source>
        <dbReference type="ARBA" id="ARBA00023002"/>
    </source>
</evidence>
<evidence type="ECO:0008006" key="16">
    <source>
        <dbReference type="Google" id="ProtNLM"/>
    </source>
</evidence>
<keyword evidence="9 12" id="KW-0503">Monooxygenase</keyword>
<dbReference type="EMBL" id="CP136892">
    <property type="protein sequence ID" value="WOL00022.1"/>
    <property type="molecule type" value="Genomic_DNA"/>
</dbReference>
<dbReference type="PRINTS" id="PR00385">
    <property type="entry name" value="P450"/>
</dbReference>
<dbReference type="GO" id="GO:0005506">
    <property type="term" value="F:iron ion binding"/>
    <property type="evidence" value="ECO:0007669"/>
    <property type="project" value="InterPro"/>
</dbReference>
<dbReference type="GO" id="GO:0016705">
    <property type="term" value="F:oxidoreductase activity, acting on paired donors, with incorporation or reduction of molecular oxygen"/>
    <property type="evidence" value="ECO:0007669"/>
    <property type="project" value="InterPro"/>
</dbReference>
<evidence type="ECO:0000256" key="12">
    <source>
        <dbReference type="RuleBase" id="RU000461"/>
    </source>
</evidence>
<evidence type="ECO:0000256" key="2">
    <source>
        <dbReference type="ARBA" id="ARBA00010617"/>
    </source>
</evidence>
<dbReference type="PANTHER" id="PTHR24282:SF15">
    <property type="entry name" value="CYTOCHROME P450, FAMILY 715, SUBFAMILY A, POLYPEPTIDE 1"/>
    <property type="match status" value="1"/>
</dbReference>
<dbReference type="InterPro" id="IPR001128">
    <property type="entry name" value="Cyt_P450"/>
</dbReference>
<evidence type="ECO:0000256" key="5">
    <source>
        <dbReference type="ARBA" id="ARBA00022723"/>
    </source>
</evidence>
<gene>
    <name evidence="14" type="ORF">Cni_G08733</name>
</gene>
<keyword evidence="7 12" id="KW-0560">Oxidoreductase</keyword>
<sequence length="518" mass="58068">MAFLLLCCMENLGLLLFGVIAMLVLPPAAVWLRLRRHGHSGPLPLFPLGNLMEMSKKKSESSTSQLVSSNMVTHDIHSSVFPYFSRWRKTYGNVFIYWLGAEPFLYVADPEFLRRATSGALGKKWGKPNVFKNDRKPMFGRGLVMVEGDDWSRHRHIISPAFSMSNVNNMVSVMEETTQKMLKEWGEQLAMAEHEIVDVESGITKNAAEIIAKTSFGISEDKGKKVFEKLQLMQQLLFKSNRLVGVPFGKLLCAKKSYQAWKLGNEIDELLYAIIESRKGQTSSNTGVSTVDLLGLLLAGNQEKAELERRLTTRELVDECKTFFFGGHETTALALSWTLLLLALHPEWQTALREEVMQVSGGRPLDAGMLSKLTKMGWVWSEVLRLYSPAPNAQRQAREDIQVGEVVIPKGTNMWVDVVGMHHDAALWGDDANEFRPERFGGEEAQGGCKHRMGYLPFGFGGRMCVGRNLSAMEFKVVLSLVLREFSLAVSPAYSHAPRIMLSLRPSSGVQLIIRRIS</sequence>
<feature type="transmembrane region" description="Helical" evidence="13">
    <location>
        <begin position="12"/>
        <end position="32"/>
    </location>
</feature>
<organism evidence="14 15">
    <name type="scientific">Canna indica</name>
    <name type="common">Indian-shot</name>
    <dbReference type="NCBI Taxonomy" id="4628"/>
    <lineage>
        <taxon>Eukaryota</taxon>
        <taxon>Viridiplantae</taxon>
        <taxon>Streptophyta</taxon>
        <taxon>Embryophyta</taxon>
        <taxon>Tracheophyta</taxon>
        <taxon>Spermatophyta</taxon>
        <taxon>Magnoliopsida</taxon>
        <taxon>Liliopsida</taxon>
        <taxon>Zingiberales</taxon>
        <taxon>Cannaceae</taxon>
        <taxon>Canna</taxon>
    </lineage>
</organism>
<dbReference type="GO" id="GO:0004497">
    <property type="term" value="F:monooxygenase activity"/>
    <property type="evidence" value="ECO:0007669"/>
    <property type="project" value="UniProtKB-KW"/>
</dbReference>
<dbReference type="Proteomes" id="UP001327560">
    <property type="component" value="Chromosome 3"/>
</dbReference>
<keyword evidence="6 13" id="KW-1133">Transmembrane helix</keyword>
<dbReference type="AlphaFoldDB" id="A0AAQ3K104"/>
<comment type="subcellular location">
    <subcellularLocation>
        <location evidence="1">Membrane</location>
    </subcellularLocation>
</comment>
<keyword evidence="10 13" id="KW-0472">Membrane</keyword>
<keyword evidence="5 11" id="KW-0479">Metal-binding</keyword>
<dbReference type="InterPro" id="IPR017972">
    <property type="entry name" value="Cyt_P450_CS"/>
</dbReference>
<feature type="binding site" description="axial binding residue" evidence="11">
    <location>
        <position position="465"/>
    </location>
    <ligand>
        <name>heme</name>
        <dbReference type="ChEBI" id="CHEBI:30413"/>
    </ligand>
    <ligandPart>
        <name>Fe</name>
        <dbReference type="ChEBI" id="CHEBI:18248"/>
    </ligandPart>
</feature>
<proteinExistence type="inferred from homology"/>
<evidence type="ECO:0000256" key="4">
    <source>
        <dbReference type="ARBA" id="ARBA00022692"/>
    </source>
</evidence>
<keyword evidence="8 11" id="KW-0408">Iron</keyword>
<evidence type="ECO:0000256" key="8">
    <source>
        <dbReference type="ARBA" id="ARBA00023004"/>
    </source>
</evidence>
<dbReference type="InterPro" id="IPR050665">
    <property type="entry name" value="Cytochrome_P450_Monooxygen"/>
</dbReference>
<dbReference type="GO" id="GO:0020037">
    <property type="term" value="F:heme binding"/>
    <property type="evidence" value="ECO:0007669"/>
    <property type="project" value="InterPro"/>
</dbReference>
<dbReference type="Gene3D" id="1.10.630.10">
    <property type="entry name" value="Cytochrome P450"/>
    <property type="match status" value="1"/>
</dbReference>
<reference evidence="14 15" key="1">
    <citation type="submission" date="2023-10" db="EMBL/GenBank/DDBJ databases">
        <title>Chromosome-scale genome assembly provides insights into flower coloration mechanisms of Canna indica.</title>
        <authorList>
            <person name="Li C."/>
        </authorList>
    </citation>
    <scope>NUCLEOTIDE SEQUENCE [LARGE SCALE GENOMIC DNA]</scope>
    <source>
        <tissue evidence="14">Flower</tissue>
    </source>
</reference>
<dbReference type="PANTHER" id="PTHR24282">
    <property type="entry name" value="CYTOCHROME P450 FAMILY MEMBER"/>
    <property type="match status" value="1"/>
</dbReference>
<evidence type="ECO:0000256" key="11">
    <source>
        <dbReference type="PIRSR" id="PIRSR602401-1"/>
    </source>
</evidence>
<dbReference type="PROSITE" id="PS00086">
    <property type="entry name" value="CYTOCHROME_P450"/>
    <property type="match status" value="1"/>
</dbReference>
<dbReference type="SUPFAM" id="SSF48264">
    <property type="entry name" value="Cytochrome P450"/>
    <property type="match status" value="1"/>
</dbReference>